<dbReference type="VEuPathDB" id="FungiDB:FUN_015869"/>
<evidence type="ECO:0000256" key="1">
    <source>
        <dbReference type="SAM" id="Coils"/>
    </source>
</evidence>
<organism evidence="3 4">
    <name type="scientific">Rhizophagus irregularis</name>
    <dbReference type="NCBI Taxonomy" id="588596"/>
    <lineage>
        <taxon>Eukaryota</taxon>
        <taxon>Fungi</taxon>
        <taxon>Fungi incertae sedis</taxon>
        <taxon>Mucoromycota</taxon>
        <taxon>Glomeromycotina</taxon>
        <taxon>Glomeromycetes</taxon>
        <taxon>Glomerales</taxon>
        <taxon>Glomeraceae</taxon>
        <taxon>Rhizophagus</taxon>
    </lineage>
</organism>
<feature type="coiled-coil region" evidence="1">
    <location>
        <begin position="98"/>
        <end position="125"/>
    </location>
</feature>
<keyword evidence="1" id="KW-0175">Coiled coil</keyword>
<dbReference type="Proteomes" id="UP000234323">
    <property type="component" value="Unassembled WGS sequence"/>
</dbReference>
<dbReference type="VEuPathDB" id="FungiDB:RhiirFUN_023766"/>
<evidence type="ECO:0000313" key="4">
    <source>
        <dbReference type="Proteomes" id="UP000234323"/>
    </source>
</evidence>
<sequence length="229" mass="26797">MENAIELSLKENNLDKAELNVPRPQTPPDRVYMGLSNMATRNKQNLSPTERHFWKWIKMEELVGNPLKRDNVAVDEVVEIIKDYRANEKIKYVPYQASQNNSDKMAKLQNKLSELEDIFDQTNNGMEWQEINLEAVQVIREENGLDKEPETLKKWLMKTNNFFLFGHKVISLAEGNAIMQEYTTLNDEFKKRLKDENRRTDEAEVGEILDSPPPRNSKKDEEMKKKKKG</sequence>
<evidence type="ECO:0000256" key="2">
    <source>
        <dbReference type="SAM" id="MobiDB-lite"/>
    </source>
</evidence>
<dbReference type="AlphaFoldDB" id="A0A2I1GC14"/>
<feature type="region of interest" description="Disordered" evidence="2">
    <location>
        <begin position="194"/>
        <end position="229"/>
    </location>
</feature>
<comment type="caution">
    <text evidence="3">The sequence shown here is derived from an EMBL/GenBank/DDBJ whole genome shotgun (WGS) entry which is preliminary data.</text>
</comment>
<dbReference type="EMBL" id="LLXI01000302">
    <property type="protein sequence ID" value="PKY44176.1"/>
    <property type="molecule type" value="Genomic_DNA"/>
</dbReference>
<accession>A0A2I1GC14</accession>
<name>A0A2I1GC14_9GLOM</name>
<feature type="compositionally biased region" description="Basic and acidic residues" evidence="2">
    <location>
        <begin position="217"/>
        <end position="229"/>
    </location>
</feature>
<proteinExistence type="predicted"/>
<gene>
    <name evidence="3" type="ORF">RhiirA4_458358</name>
</gene>
<dbReference type="VEuPathDB" id="FungiDB:RhiirA1_505944"/>
<reference evidence="3 4" key="1">
    <citation type="submission" date="2015-10" db="EMBL/GenBank/DDBJ databases">
        <title>Genome analyses suggest a sexual origin of heterokaryosis in a supposedly ancient asexual fungus.</title>
        <authorList>
            <person name="Ropars J."/>
            <person name="Sedzielewska K."/>
            <person name="Noel J."/>
            <person name="Charron P."/>
            <person name="Farinelli L."/>
            <person name="Marton T."/>
            <person name="Kruger M."/>
            <person name="Pelin A."/>
            <person name="Brachmann A."/>
            <person name="Corradi N."/>
        </authorList>
    </citation>
    <scope>NUCLEOTIDE SEQUENCE [LARGE SCALE GENOMIC DNA]</scope>
    <source>
        <strain evidence="3 4">A4</strain>
    </source>
</reference>
<keyword evidence="4" id="KW-1185">Reference proteome</keyword>
<protein>
    <submittedName>
        <fullName evidence="3">Uncharacterized protein</fullName>
    </submittedName>
</protein>
<evidence type="ECO:0000313" key="3">
    <source>
        <dbReference type="EMBL" id="PKY44176.1"/>
    </source>
</evidence>